<reference evidence="1" key="1">
    <citation type="submission" date="2022-08" db="EMBL/GenBank/DDBJ databases">
        <title>Genome Sequence of Lecanicillium fungicola.</title>
        <authorList>
            <person name="Buettner E."/>
        </authorList>
    </citation>
    <scope>NUCLEOTIDE SEQUENCE</scope>
    <source>
        <strain evidence="1">Babe33</strain>
    </source>
</reference>
<name>A0ACC1MS94_9HYPO</name>
<protein>
    <submittedName>
        <fullName evidence="1">Uncharacterized protein</fullName>
    </submittedName>
</protein>
<organism evidence="1 2">
    <name type="scientific">Zarea fungicola</name>
    <dbReference type="NCBI Taxonomy" id="93591"/>
    <lineage>
        <taxon>Eukaryota</taxon>
        <taxon>Fungi</taxon>
        <taxon>Dikarya</taxon>
        <taxon>Ascomycota</taxon>
        <taxon>Pezizomycotina</taxon>
        <taxon>Sordariomycetes</taxon>
        <taxon>Hypocreomycetidae</taxon>
        <taxon>Hypocreales</taxon>
        <taxon>Cordycipitaceae</taxon>
        <taxon>Zarea</taxon>
    </lineage>
</organism>
<gene>
    <name evidence="1" type="ORF">NQ176_g8441</name>
</gene>
<sequence length="521" mass="57354">MAPSSTSATFIHAQASDQVAGRQIVISRASILGGGSSINFMMYSRPQAIDFDDFQTDGWGQRDMIPIFKRLETYHAQDGVSNNDTHGAAGPIQISSGTWPKTAFADDFLQAAANRGFPMMDDMQDFKSVQGYERMQRYIAPNGIRSDAAHGYIHPILQNGKDSNLHVLLHNRVSRIIFDTDKKATGLEYVSTSRESRSDHLPKTVKAKKLVVLSCGALETPALLERSGLGRRDHLEQLGVSVISDLPGVGENLQDHPFIVYPYKSTLNEDETLDHVLRNPAQVPDLMAERNPILGTNGIELFGRLRMSQSEINESRSDALKDMWNREYDPRSSKPLMLSASAALFIGNPAEVPPGQYFTIGNLLPYPLSRGSVHASSKDVDGALELRTGFFEGRGHVDLAAHIWAYKVTREISRRLSCFAGELEAGHPKFPHGSKAEVTAHPVAGEKLADIEYTPEDDEAIEAFIRSKIQTAWHSLGSAGMRPRDSDGVVDKNLNVYGVSGLKIVGKYQSPHDCTVMVRNP</sequence>
<comment type="caution">
    <text evidence="1">The sequence shown here is derived from an EMBL/GenBank/DDBJ whole genome shotgun (WGS) entry which is preliminary data.</text>
</comment>
<accession>A0ACC1MS94</accession>
<evidence type="ECO:0000313" key="1">
    <source>
        <dbReference type="EMBL" id="KAJ2969890.1"/>
    </source>
</evidence>
<keyword evidence="2" id="KW-1185">Reference proteome</keyword>
<dbReference type="EMBL" id="JANJQO010001649">
    <property type="protein sequence ID" value="KAJ2969890.1"/>
    <property type="molecule type" value="Genomic_DNA"/>
</dbReference>
<evidence type="ECO:0000313" key="2">
    <source>
        <dbReference type="Proteomes" id="UP001143910"/>
    </source>
</evidence>
<proteinExistence type="predicted"/>
<dbReference type="Proteomes" id="UP001143910">
    <property type="component" value="Unassembled WGS sequence"/>
</dbReference>